<dbReference type="Pfam" id="PF08897">
    <property type="entry name" value="DUF1841"/>
    <property type="match status" value="1"/>
</dbReference>
<evidence type="ECO:0008006" key="3">
    <source>
        <dbReference type="Google" id="ProtNLM"/>
    </source>
</evidence>
<dbReference type="EMBL" id="FTPK01000002">
    <property type="protein sequence ID" value="SIT68858.1"/>
    <property type="molecule type" value="Genomic_DNA"/>
</dbReference>
<reference evidence="1 2" key="1">
    <citation type="submission" date="2017-01" db="EMBL/GenBank/DDBJ databases">
        <authorList>
            <person name="Mah S.A."/>
            <person name="Swanson W.J."/>
            <person name="Moy G.W."/>
            <person name="Vacquier V.D."/>
        </authorList>
    </citation>
    <scope>NUCLEOTIDE SEQUENCE [LARGE SCALE GENOMIC DNA]</scope>
    <source>
        <strain evidence="1 2">M9</strain>
    </source>
</reference>
<proteinExistence type="predicted"/>
<evidence type="ECO:0000313" key="1">
    <source>
        <dbReference type="EMBL" id="SIT68858.1"/>
    </source>
</evidence>
<gene>
    <name evidence="1" type="ORF">SAMN05216526_0950</name>
</gene>
<evidence type="ECO:0000313" key="2">
    <source>
        <dbReference type="Proteomes" id="UP000223759"/>
    </source>
</evidence>
<protein>
    <recommendedName>
        <fullName evidence="3">DUF1841 domain-containing protein</fullName>
    </recommendedName>
</protein>
<dbReference type="OrthoDB" id="9789432at2"/>
<name>A0A1R3VVC7_9GAMM</name>
<dbReference type="AlphaFoldDB" id="A0A1R3VVC7"/>
<dbReference type="RefSeq" id="WP_076755380.1">
    <property type="nucleotide sequence ID" value="NZ_CP023018.1"/>
</dbReference>
<keyword evidence="2" id="KW-1185">Reference proteome</keyword>
<dbReference type="InterPro" id="IPR014993">
    <property type="entry name" value="DUF1841"/>
</dbReference>
<organism evidence="1 2">
    <name type="scientific">Ectothiorhodosinus mongolicus</name>
    <dbReference type="NCBI Taxonomy" id="233100"/>
    <lineage>
        <taxon>Bacteria</taxon>
        <taxon>Pseudomonadati</taxon>
        <taxon>Pseudomonadota</taxon>
        <taxon>Gammaproteobacteria</taxon>
        <taxon>Chromatiales</taxon>
        <taxon>Ectothiorhodospiraceae</taxon>
        <taxon>Ectothiorhodosinus</taxon>
    </lineage>
</organism>
<sequence length="139" mass="15690">MFDDMGRERLRGLYVTAWRKYQAGESLEPLEQQIAQLVAVHPEYHGLLEGDAEALREELSSGDVHNPFLHMGMHLAIRDQVGMDRPAGIAAIYQALVRRLGDLEAEHAMMECLGPVLWEAGRSGRMPDEMAYLECLKKL</sequence>
<dbReference type="Proteomes" id="UP000223759">
    <property type="component" value="Unassembled WGS sequence"/>
</dbReference>
<accession>A0A1R3VVC7</accession>
<dbReference type="STRING" id="233100.SAMN05216526_0950"/>